<sequence length="1165" mass="134590">MEDKSIISNELKYADLAQNGIQETIDNLHNQASSILHLSLQWKDLGRHFSAICDSVESRYRELEEREKDLELRRESLERRSREVEGREREFDLRWRRELEEVRGESERVAETARGLDSVKLDVEGKLRELREEESRLKGILKAIEDRGEELKVIERGLKERSSEFVLKEMELTECLLEFNLEEGRFKEKERELGLMEKNYQGRISELEHREKRFEMIKENFDSKEDRLEREQRRFKERKRKFERRLRDLESNKKRYDRQEEELWERKRVLEMKEQRVEERSRVLEQAEKESAKRIEELESRERQLNERCKDLELKKEQCEQIYQACKTNMEPIGYPYVEPECKKGKFCSTPDNRDKNGVDGSMDADLHFCVTMDGKALQIFLNERSKDHDIMRDEVFVALQLSSNPAKLVLDAMQWFYPPHLKREDTEYDENVVRRSCIILLEQLRKISPPIMPNVRNEAMKLAFNWITRMRVDEEHSLQVLGFLLLLASYGLAFAFDSDELLSYMEVVARHSQAPEILRALGLADKIHDVIQNFIFKEQNPAAVRFICAFELENEFPPVPLLRKCIYSCKKLSRNLNSKDHISLQEQDEASKRRLDDLKGLVKCIEKHKLESDFSFKILKEAVAMLDERINNGEPILPHLGEIGRNAQLLVLDEEMCITPALGPEVSSMPAYTVVTSRTISPDAAAPPSNAAFQLDRCSDCPRDVDTVEDYLNSNDGAAPTVPSVRITCLSPTIFPTGQGNAAEVFGTSRPEEKVNLLMNVTGGNAGDAAKPKESGTSNSMGRKRRRKSAEESGDSFEIGIRGDNVCTCNEENSDDGSSHQPIQSRRQNQDFCYMSCPTMKRRNRSSTSREEKNEATLDDGAHEKYVKQKASTPLKEISPNEKSGTGEGEGKDETLTLASYKYGDDSEQNDNFTKEPVVVEFPDPEFSDFDKGKGKNCFAVNQIWAVYDERDCMPRYYARVKKIFSPGFRLQISWLEPNPDDEVEQEWHETDLPVACGKYATGSTEETVDFPMFSHQMYVKRTGGGSYLIYPRKGETWAIFKNWNINWRSEPKNHKPPNQVEYVEILSDFSENFGIAVAYLWKLKGFVSLFQRTDELEVIPREHLYKFSHHIPSFTMTGKEKEGVPVGSFELDPACLLPDPELGIPGEEMVEKESLEAETNQTS</sequence>
<dbReference type="AlphaFoldDB" id="A0A7J7D2J6"/>
<feature type="compositionally biased region" description="Basic and acidic residues" evidence="2">
    <location>
        <begin position="849"/>
        <end position="868"/>
    </location>
</feature>
<accession>A0A7J7D2J6</accession>
<feature type="coiled-coil region" evidence="1">
    <location>
        <begin position="116"/>
        <end position="147"/>
    </location>
</feature>
<evidence type="ECO:0000259" key="3">
    <source>
        <dbReference type="Pfam" id="PF11926"/>
    </source>
</evidence>
<proteinExistence type="predicted"/>
<feature type="compositionally biased region" description="Polar residues" evidence="2">
    <location>
        <begin position="820"/>
        <end position="832"/>
    </location>
</feature>
<evidence type="ECO:0000313" key="5">
    <source>
        <dbReference type="Proteomes" id="UP000593562"/>
    </source>
</evidence>
<evidence type="ECO:0000313" key="4">
    <source>
        <dbReference type="EMBL" id="KAF5740567.1"/>
    </source>
</evidence>
<dbReference type="InParanoid" id="A0A7J7D2J6"/>
<comment type="caution">
    <text evidence="4">The sequence shown here is derived from an EMBL/GenBank/DDBJ whole genome shotgun (WGS) entry which is preliminary data.</text>
</comment>
<dbReference type="InterPro" id="IPR024593">
    <property type="entry name" value="DUF3444"/>
</dbReference>
<dbReference type="InterPro" id="IPR012474">
    <property type="entry name" value="Frigida"/>
</dbReference>
<keyword evidence="4" id="KW-0346">Stress response</keyword>
<keyword evidence="5" id="KW-1185">Reference proteome</keyword>
<dbReference type="Pfam" id="PF11926">
    <property type="entry name" value="DUF3444"/>
    <property type="match status" value="1"/>
</dbReference>
<feature type="coiled-coil region" evidence="1">
    <location>
        <begin position="53"/>
        <end position="87"/>
    </location>
</feature>
<dbReference type="PANTHER" id="PTHR45089">
    <property type="entry name" value="DNAJ HEAT SHOCK AMINO-TERMINAL DOMAIN PROTEIN-RELATED"/>
    <property type="match status" value="1"/>
</dbReference>
<feature type="region of interest" description="Disordered" evidence="2">
    <location>
        <begin position="763"/>
        <end position="895"/>
    </location>
</feature>
<evidence type="ECO:0000256" key="2">
    <source>
        <dbReference type="SAM" id="MobiDB-lite"/>
    </source>
</evidence>
<keyword evidence="1" id="KW-0175">Coiled coil</keyword>
<dbReference type="EMBL" id="JAAARO010000011">
    <property type="protein sequence ID" value="KAF5740567.1"/>
    <property type="molecule type" value="Genomic_DNA"/>
</dbReference>
<dbReference type="FunCoup" id="A0A7J7D2J6">
    <property type="interactions" value="13"/>
</dbReference>
<dbReference type="Pfam" id="PF07899">
    <property type="entry name" value="Frigida"/>
    <property type="match status" value="1"/>
</dbReference>
<gene>
    <name evidence="4" type="ORF">HS088_TW11G00641</name>
</gene>
<dbReference type="Proteomes" id="UP000593562">
    <property type="component" value="Unassembled WGS sequence"/>
</dbReference>
<protein>
    <submittedName>
        <fullName evidence="4">Putative DNAJ heat shock N-terminal domain-containing protein</fullName>
    </submittedName>
</protein>
<dbReference type="PANTHER" id="PTHR45089:SF42">
    <property type="entry name" value="J DOMAIN-CONTAINING PROTEIN"/>
    <property type="match status" value="1"/>
</dbReference>
<dbReference type="OrthoDB" id="10250354at2759"/>
<evidence type="ECO:0000256" key="1">
    <source>
        <dbReference type="SAM" id="Coils"/>
    </source>
</evidence>
<reference evidence="4 5" key="1">
    <citation type="journal article" date="2020" name="Nat. Commun.">
        <title>Genome of Tripterygium wilfordii and identification of cytochrome P450 involved in triptolide biosynthesis.</title>
        <authorList>
            <person name="Tu L."/>
            <person name="Su P."/>
            <person name="Zhang Z."/>
            <person name="Gao L."/>
            <person name="Wang J."/>
            <person name="Hu T."/>
            <person name="Zhou J."/>
            <person name="Zhang Y."/>
            <person name="Zhao Y."/>
            <person name="Liu Y."/>
            <person name="Song Y."/>
            <person name="Tong Y."/>
            <person name="Lu Y."/>
            <person name="Yang J."/>
            <person name="Xu C."/>
            <person name="Jia M."/>
            <person name="Peters R.J."/>
            <person name="Huang L."/>
            <person name="Gao W."/>
        </authorList>
    </citation>
    <scope>NUCLEOTIDE SEQUENCE [LARGE SCALE GENOMIC DNA]</scope>
    <source>
        <strain evidence="5">cv. XIE 37</strain>
        <tissue evidence="4">Leaf</tissue>
    </source>
</reference>
<name>A0A7J7D2J6_TRIWF</name>
<feature type="coiled-coil region" evidence="1">
    <location>
        <begin position="214"/>
        <end position="329"/>
    </location>
</feature>
<feature type="domain" description="DUF3444" evidence="3">
    <location>
        <begin position="920"/>
        <end position="1122"/>
    </location>
</feature>
<organism evidence="4 5">
    <name type="scientific">Tripterygium wilfordii</name>
    <name type="common">Thunder God vine</name>
    <dbReference type="NCBI Taxonomy" id="458696"/>
    <lineage>
        <taxon>Eukaryota</taxon>
        <taxon>Viridiplantae</taxon>
        <taxon>Streptophyta</taxon>
        <taxon>Embryophyta</taxon>
        <taxon>Tracheophyta</taxon>
        <taxon>Spermatophyta</taxon>
        <taxon>Magnoliopsida</taxon>
        <taxon>eudicotyledons</taxon>
        <taxon>Gunneridae</taxon>
        <taxon>Pentapetalae</taxon>
        <taxon>rosids</taxon>
        <taxon>fabids</taxon>
        <taxon>Celastrales</taxon>
        <taxon>Celastraceae</taxon>
        <taxon>Tripterygium</taxon>
    </lineage>
</organism>